<evidence type="ECO:0000259" key="5">
    <source>
        <dbReference type="Pfam" id="PF25954"/>
    </source>
</evidence>
<reference evidence="9" key="1">
    <citation type="submission" date="2017-09" db="EMBL/GenBank/DDBJ databases">
        <authorList>
            <person name="Varghese N."/>
            <person name="Submissions S."/>
        </authorList>
    </citation>
    <scope>NUCLEOTIDE SEQUENCE [LARGE SCALE GENOMIC DNA]</scope>
    <source>
        <strain evidence="9">DSM 15103</strain>
    </source>
</reference>
<dbReference type="InterPro" id="IPR058649">
    <property type="entry name" value="CzcB_C"/>
</dbReference>
<sequence length="363" mass="41167">MRFLRTLLITFAILSINAFAGGEHGHEGHMEGEFELTPDIVEKLHIKWEKVSQREVSVHKKYPAVVKDDLTLSEAVYSPVEGIIKKLFVKEGDRVKKGQKLAVVYSPEIKRLIADIQMMKVKVKNLKAVYEREKQLYEAEVIPYGRYFEAKISYENALGELNAMEESLRAYGDIEGVNLVLKSHIDGYVAQQNVVLGDSVDLSKQIFRIHSHEKLWVVAMVPVADVRLFKKGKKVSIISPLGKTEGVVDFISHKVDPETKRNDVRIIGDNSKDTLKPNMFVDVLLSTQKVRGLFIPERAIVIKDDKQFVFLKEGEHVKPVEVILGEKVDGYYRIIDGLHEGEEIITDGVSFLKSRFLAEVEGH</sequence>
<dbReference type="RefSeq" id="WP_096999860.1">
    <property type="nucleotide sequence ID" value="NZ_OBEI01000002.1"/>
</dbReference>
<dbReference type="Proteomes" id="UP000219036">
    <property type="component" value="Unassembled WGS sequence"/>
</dbReference>
<dbReference type="Gene3D" id="2.40.420.20">
    <property type="match status" value="1"/>
</dbReference>
<dbReference type="Pfam" id="PF25954">
    <property type="entry name" value="Beta-barrel_RND_2"/>
    <property type="match status" value="1"/>
</dbReference>
<keyword evidence="2" id="KW-0813">Transport</keyword>
<dbReference type="OrthoDB" id="11589at2"/>
<feature type="domain" description="CusB-like beta-barrel" evidence="5">
    <location>
        <begin position="214"/>
        <end position="288"/>
    </location>
</feature>
<dbReference type="Pfam" id="PF25975">
    <property type="entry name" value="CzcB_C"/>
    <property type="match status" value="1"/>
</dbReference>
<feature type="coiled-coil region" evidence="3">
    <location>
        <begin position="109"/>
        <end position="140"/>
    </location>
</feature>
<dbReference type="Gene3D" id="2.40.50.100">
    <property type="match status" value="1"/>
</dbReference>
<dbReference type="Gene3D" id="2.40.30.170">
    <property type="match status" value="1"/>
</dbReference>
<dbReference type="GO" id="GO:0016020">
    <property type="term" value="C:membrane"/>
    <property type="evidence" value="ECO:0007669"/>
    <property type="project" value="InterPro"/>
</dbReference>
<organism evidence="8 9">
    <name type="scientific">Persephonella hydrogeniphila</name>
    <dbReference type="NCBI Taxonomy" id="198703"/>
    <lineage>
        <taxon>Bacteria</taxon>
        <taxon>Pseudomonadati</taxon>
        <taxon>Aquificota</taxon>
        <taxon>Aquificia</taxon>
        <taxon>Aquificales</taxon>
        <taxon>Hydrogenothermaceae</taxon>
        <taxon>Persephonella</taxon>
    </lineage>
</organism>
<comment type="similarity">
    <text evidence="1">Belongs to the membrane fusion protein (MFP) (TC 8.A.1) family.</text>
</comment>
<evidence type="ECO:0000313" key="9">
    <source>
        <dbReference type="Proteomes" id="UP000219036"/>
    </source>
</evidence>
<accession>A0A285NAU8</accession>
<dbReference type="PANTHER" id="PTHR30097">
    <property type="entry name" value="CATION EFFLUX SYSTEM PROTEIN CUSB"/>
    <property type="match status" value="1"/>
</dbReference>
<evidence type="ECO:0000259" key="6">
    <source>
        <dbReference type="Pfam" id="PF25973"/>
    </source>
</evidence>
<keyword evidence="9" id="KW-1185">Reference proteome</keyword>
<evidence type="ECO:0000256" key="2">
    <source>
        <dbReference type="ARBA" id="ARBA00022448"/>
    </source>
</evidence>
<dbReference type="EMBL" id="OBEI01000002">
    <property type="protein sequence ID" value="SNZ06438.1"/>
    <property type="molecule type" value="Genomic_DNA"/>
</dbReference>
<dbReference type="AlphaFoldDB" id="A0A285NAU8"/>
<dbReference type="Pfam" id="PF25973">
    <property type="entry name" value="BSH_CzcB"/>
    <property type="match status" value="1"/>
</dbReference>
<proteinExistence type="inferred from homology"/>
<dbReference type="NCBIfam" id="TIGR01730">
    <property type="entry name" value="RND_mfp"/>
    <property type="match status" value="1"/>
</dbReference>
<evidence type="ECO:0000256" key="1">
    <source>
        <dbReference type="ARBA" id="ARBA00009477"/>
    </source>
</evidence>
<feature type="domain" description="CzcB-like barrel-sandwich hybrid" evidence="6">
    <location>
        <begin position="75"/>
        <end position="209"/>
    </location>
</feature>
<feature type="chain" id="PRO_5012583362" evidence="4">
    <location>
        <begin position="21"/>
        <end position="363"/>
    </location>
</feature>
<dbReference type="InterPro" id="IPR006143">
    <property type="entry name" value="RND_pump_MFP"/>
</dbReference>
<dbReference type="GO" id="GO:0022857">
    <property type="term" value="F:transmembrane transporter activity"/>
    <property type="evidence" value="ECO:0007669"/>
    <property type="project" value="InterPro"/>
</dbReference>
<evidence type="ECO:0000256" key="4">
    <source>
        <dbReference type="SAM" id="SignalP"/>
    </source>
</evidence>
<protein>
    <submittedName>
        <fullName evidence="8">Membrane fusion protein, cobalt-zinc-cadmium efflux system</fullName>
    </submittedName>
</protein>
<evidence type="ECO:0000259" key="7">
    <source>
        <dbReference type="Pfam" id="PF25975"/>
    </source>
</evidence>
<dbReference type="InterPro" id="IPR058647">
    <property type="entry name" value="BSH_CzcB-like"/>
</dbReference>
<evidence type="ECO:0000313" key="8">
    <source>
        <dbReference type="EMBL" id="SNZ06438.1"/>
    </source>
</evidence>
<dbReference type="InterPro" id="IPR058792">
    <property type="entry name" value="Beta-barrel_RND_2"/>
</dbReference>
<dbReference type="SUPFAM" id="SSF111369">
    <property type="entry name" value="HlyD-like secretion proteins"/>
    <property type="match status" value="1"/>
</dbReference>
<keyword evidence="3" id="KW-0175">Coiled coil</keyword>
<gene>
    <name evidence="8" type="ORF">SAMN06265182_0676</name>
</gene>
<feature type="domain" description="CzcB-like C-terminal circularly permuted SH3-like" evidence="7">
    <location>
        <begin position="295"/>
        <end position="352"/>
    </location>
</feature>
<feature type="signal peptide" evidence="4">
    <location>
        <begin position="1"/>
        <end position="20"/>
    </location>
</feature>
<dbReference type="PANTHER" id="PTHR30097:SF16">
    <property type="entry name" value="CATION EFFLUX SYSTEM (CZCB-LIKE)"/>
    <property type="match status" value="1"/>
</dbReference>
<keyword evidence="4" id="KW-0732">Signal</keyword>
<evidence type="ECO:0000256" key="3">
    <source>
        <dbReference type="SAM" id="Coils"/>
    </source>
</evidence>
<name>A0A285NAU8_9AQUI</name>
<dbReference type="InterPro" id="IPR051909">
    <property type="entry name" value="MFP_Cation_Efflux"/>
</dbReference>